<dbReference type="SUPFAM" id="SSF53335">
    <property type="entry name" value="S-adenosyl-L-methionine-dependent methyltransferases"/>
    <property type="match status" value="1"/>
</dbReference>
<sequence>MQHGKSRKRVPPQAYNKSYLLTDALEGYKEFKSGALSQIKNKLFDMLAVEKNTTLLEIGIGRGEFLRRCAKTGAKVTGIDYSQDAVAVARKTLNEFPQAEIMIADATNLPFQSNLFERVFAGDVIEHLCYEDGLLMLKEMYRVLKPGGFMLIHTSPNTFFTKFIYPLAKYLLKLVNKDTINMLDAHLKIGRDFHVCEYNLFSLRTSAKKAGLPDAKGWIDKDILRSGKHRLTQSLTENPLIRLVGSCGRFFLVRCFLGNDLYLKCSKKRNDKI</sequence>
<dbReference type="InterPro" id="IPR029063">
    <property type="entry name" value="SAM-dependent_MTases_sf"/>
</dbReference>
<proteinExistence type="predicted"/>
<evidence type="ECO:0000313" key="2">
    <source>
        <dbReference type="EMBL" id="GAF70625.1"/>
    </source>
</evidence>
<dbReference type="AlphaFoldDB" id="X0T3K2"/>
<protein>
    <recommendedName>
        <fullName evidence="1">Methyltransferase type 11 domain-containing protein</fullName>
    </recommendedName>
</protein>
<dbReference type="Gene3D" id="3.40.50.150">
    <property type="entry name" value="Vaccinia Virus protein VP39"/>
    <property type="match status" value="1"/>
</dbReference>
<dbReference type="EMBL" id="BARS01007882">
    <property type="protein sequence ID" value="GAF70625.1"/>
    <property type="molecule type" value="Genomic_DNA"/>
</dbReference>
<evidence type="ECO:0000259" key="1">
    <source>
        <dbReference type="Pfam" id="PF08241"/>
    </source>
</evidence>
<dbReference type="PANTHER" id="PTHR42912">
    <property type="entry name" value="METHYLTRANSFERASE"/>
    <property type="match status" value="1"/>
</dbReference>
<gene>
    <name evidence="2" type="ORF">S01H1_15102</name>
</gene>
<dbReference type="InterPro" id="IPR013216">
    <property type="entry name" value="Methyltransf_11"/>
</dbReference>
<dbReference type="Pfam" id="PF08241">
    <property type="entry name" value="Methyltransf_11"/>
    <property type="match status" value="1"/>
</dbReference>
<dbReference type="CDD" id="cd02440">
    <property type="entry name" value="AdoMet_MTases"/>
    <property type="match status" value="1"/>
</dbReference>
<accession>X0T3K2</accession>
<name>X0T3K2_9ZZZZ</name>
<feature type="domain" description="Methyltransferase type 11" evidence="1">
    <location>
        <begin position="56"/>
        <end position="152"/>
    </location>
</feature>
<organism evidence="2">
    <name type="scientific">marine sediment metagenome</name>
    <dbReference type="NCBI Taxonomy" id="412755"/>
    <lineage>
        <taxon>unclassified sequences</taxon>
        <taxon>metagenomes</taxon>
        <taxon>ecological metagenomes</taxon>
    </lineage>
</organism>
<comment type="caution">
    <text evidence="2">The sequence shown here is derived from an EMBL/GenBank/DDBJ whole genome shotgun (WGS) entry which is preliminary data.</text>
</comment>
<dbReference type="InterPro" id="IPR050508">
    <property type="entry name" value="Methyltransf_Superfamily"/>
</dbReference>
<reference evidence="2" key="1">
    <citation type="journal article" date="2014" name="Front. Microbiol.">
        <title>High frequency of phylogenetically diverse reductive dehalogenase-homologous genes in deep subseafloor sedimentary metagenomes.</title>
        <authorList>
            <person name="Kawai M."/>
            <person name="Futagami T."/>
            <person name="Toyoda A."/>
            <person name="Takaki Y."/>
            <person name="Nishi S."/>
            <person name="Hori S."/>
            <person name="Arai W."/>
            <person name="Tsubouchi T."/>
            <person name="Morono Y."/>
            <person name="Uchiyama I."/>
            <person name="Ito T."/>
            <person name="Fujiyama A."/>
            <person name="Inagaki F."/>
            <person name="Takami H."/>
        </authorList>
    </citation>
    <scope>NUCLEOTIDE SEQUENCE</scope>
    <source>
        <strain evidence="2">Expedition CK06-06</strain>
    </source>
</reference>
<dbReference type="GO" id="GO:0008757">
    <property type="term" value="F:S-adenosylmethionine-dependent methyltransferase activity"/>
    <property type="evidence" value="ECO:0007669"/>
    <property type="project" value="InterPro"/>
</dbReference>